<dbReference type="InterPro" id="IPR037523">
    <property type="entry name" value="VOC_core"/>
</dbReference>
<proteinExistence type="predicted"/>
<keyword evidence="2" id="KW-0560">Oxidoreductase</keyword>
<dbReference type="InterPro" id="IPR029068">
    <property type="entry name" value="Glyas_Bleomycin-R_OHBP_Dase"/>
</dbReference>
<feature type="domain" description="VOC" evidence="1">
    <location>
        <begin position="18"/>
        <end position="153"/>
    </location>
</feature>
<reference evidence="2" key="1">
    <citation type="submission" date="2023-06" db="EMBL/GenBank/DDBJ databases">
        <title>Genome-scale phylogeny and comparative genomics of the fungal order Sordariales.</title>
        <authorList>
            <consortium name="Lawrence Berkeley National Laboratory"/>
            <person name="Hensen N."/>
            <person name="Bonometti L."/>
            <person name="Westerberg I."/>
            <person name="Brannstrom I.O."/>
            <person name="Guillou S."/>
            <person name="Cros-Aarteil S."/>
            <person name="Calhoun S."/>
            <person name="Haridas S."/>
            <person name="Kuo A."/>
            <person name="Mondo S."/>
            <person name="Pangilinan J."/>
            <person name="Riley R."/>
            <person name="LaButti K."/>
            <person name="Andreopoulos B."/>
            <person name="Lipzen A."/>
            <person name="Chen C."/>
            <person name="Yanf M."/>
            <person name="Daum C."/>
            <person name="Ng V."/>
            <person name="Clum A."/>
            <person name="Steindorff A."/>
            <person name="Ohm R."/>
            <person name="Martin F."/>
            <person name="Silar P."/>
            <person name="Natvig D."/>
            <person name="Lalanne C."/>
            <person name="Gautier V."/>
            <person name="Ament-velasquez S.L."/>
            <person name="Kruys A."/>
            <person name="Hutchinson M.I."/>
            <person name="Powell A.J."/>
            <person name="Barry K."/>
            <person name="Miller A.N."/>
            <person name="Grigoriev I.V."/>
            <person name="Debuchy R."/>
            <person name="Gladieux P."/>
            <person name="Thoren M.H."/>
            <person name="Johannesson H."/>
        </authorList>
    </citation>
    <scope>NUCLEOTIDE SEQUENCE</scope>
    <source>
        <strain evidence="2">SMH3187-1</strain>
    </source>
</reference>
<evidence type="ECO:0000259" key="1">
    <source>
        <dbReference type="PROSITE" id="PS51819"/>
    </source>
</evidence>
<dbReference type="GO" id="GO:0051213">
    <property type="term" value="F:dioxygenase activity"/>
    <property type="evidence" value="ECO:0007669"/>
    <property type="project" value="UniProtKB-KW"/>
</dbReference>
<dbReference type="CDD" id="cd07247">
    <property type="entry name" value="SgaA_N_like"/>
    <property type="match status" value="1"/>
</dbReference>
<accession>A0AA40KCH0</accession>
<dbReference type="PANTHER" id="PTHR33993">
    <property type="entry name" value="GLYOXALASE-RELATED"/>
    <property type="match status" value="1"/>
</dbReference>
<dbReference type="AlphaFoldDB" id="A0AA40KCH0"/>
<comment type="caution">
    <text evidence="2">The sequence shown here is derived from an EMBL/GenBank/DDBJ whole genome shotgun (WGS) entry which is preliminary data.</text>
</comment>
<dbReference type="PANTHER" id="PTHR33993:SF2">
    <property type="entry name" value="VOC DOMAIN-CONTAINING PROTEIN"/>
    <property type="match status" value="1"/>
</dbReference>
<dbReference type="SUPFAM" id="SSF54593">
    <property type="entry name" value="Glyoxalase/Bleomycin resistance protein/Dihydroxybiphenyl dioxygenase"/>
    <property type="match status" value="1"/>
</dbReference>
<dbReference type="Gene3D" id="3.10.180.10">
    <property type="entry name" value="2,3-Dihydroxybiphenyl 1,2-Dioxygenase, domain 1"/>
    <property type="match status" value="1"/>
</dbReference>
<evidence type="ECO:0000313" key="3">
    <source>
        <dbReference type="Proteomes" id="UP001172155"/>
    </source>
</evidence>
<sequence length="155" mass="17088">MACMIANVNTAVVPGKSTISFTEIPVLDGERAVAFYSAVLGWEFHPEFSGLPTHSTETSAVKRVWCFSVGHRVLGAFHEVDPEYAVMLDLEAGSKKIVMRTSWNVDDIDETTAKVLENGGKVHFNKTPIYEGSFGYSAHYIDTEGNLFGVWTLPK</sequence>
<dbReference type="EMBL" id="JAUKUD010000001">
    <property type="protein sequence ID" value="KAK0753707.1"/>
    <property type="molecule type" value="Genomic_DNA"/>
</dbReference>
<dbReference type="InterPro" id="IPR053863">
    <property type="entry name" value="Glyoxy/Ble-like_N"/>
</dbReference>
<gene>
    <name evidence="2" type="ORF">B0T18DRAFT_424209</name>
</gene>
<keyword evidence="3" id="KW-1185">Reference proteome</keyword>
<evidence type="ECO:0000313" key="2">
    <source>
        <dbReference type="EMBL" id="KAK0753707.1"/>
    </source>
</evidence>
<keyword evidence="2" id="KW-0223">Dioxygenase</keyword>
<dbReference type="InterPro" id="IPR052164">
    <property type="entry name" value="Anthracycline_SecMetBiosynth"/>
</dbReference>
<dbReference type="PROSITE" id="PS51819">
    <property type="entry name" value="VOC"/>
    <property type="match status" value="1"/>
</dbReference>
<dbReference type="Pfam" id="PF22677">
    <property type="entry name" value="Ble-like_N"/>
    <property type="match status" value="1"/>
</dbReference>
<organism evidence="2 3">
    <name type="scientific">Schizothecium vesticola</name>
    <dbReference type="NCBI Taxonomy" id="314040"/>
    <lineage>
        <taxon>Eukaryota</taxon>
        <taxon>Fungi</taxon>
        <taxon>Dikarya</taxon>
        <taxon>Ascomycota</taxon>
        <taxon>Pezizomycotina</taxon>
        <taxon>Sordariomycetes</taxon>
        <taxon>Sordariomycetidae</taxon>
        <taxon>Sordariales</taxon>
        <taxon>Schizotheciaceae</taxon>
        <taxon>Schizothecium</taxon>
    </lineage>
</organism>
<dbReference type="Proteomes" id="UP001172155">
    <property type="component" value="Unassembled WGS sequence"/>
</dbReference>
<name>A0AA40KCH0_9PEZI</name>
<protein>
    <submittedName>
        <fullName evidence="2">Glyoxalase/Bleomycin resistance protein/Dihydroxybiphenyl dioxygenase</fullName>
    </submittedName>
</protein>